<reference evidence="1 2" key="1">
    <citation type="submission" date="2020-04" db="EMBL/GenBank/DDBJ databases">
        <title>Molecular characterization of pseudomonads from Agaricus bisporus reveal novel blotch 2 pathogens in Western Europe.</title>
        <authorList>
            <person name="Taparia T."/>
            <person name="Krijger M."/>
            <person name="Haynes E."/>
            <person name="Elpinstone J.G."/>
            <person name="Noble R."/>
            <person name="Van Der Wolf J."/>
        </authorList>
    </citation>
    <scope>NUCLEOTIDE SEQUENCE [LARGE SCALE GENOMIC DNA]</scope>
    <source>
        <strain evidence="1 2">IPO3782</strain>
    </source>
</reference>
<dbReference type="EMBL" id="JACARG010000043">
    <property type="protein sequence ID" value="NWE15414.1"/>
    <property type="molecule type" value="Genomic_DNA"/>
</dbReference>
<dbReference type="RefSeq" id="WP_177079006.1">
    <property type="nucleotide sequence ID" value="NZ_JACARG010000043.1"/>
</dbReference>
<evidence type="ECO:0000313" key="2">
    <source>
        <dbReference type="Proteomes" id="UP000531950"/>
    </source>
</evidence>
<organism evidence="1 2">
    <name type="scientific">Pseudomonas yamanorum</name>
    <dbReference type="NCBI Taxonomy" id="515393"/>
    <lineage>
        <taxon>Bacteria</taxon>
        <taxon>Pseudomonadati</taxon>
        <taxon>Pseudomonadota</taxon>
        <taxon>Gammaproteobacteria</taxon>
        <taxon>Pseudomonadales</taxon>
        <taxon>Pseudomonadaceae</taxon>
        <taxon>Pseudomonas</taxon>
    </lineage>
</organism>
<dbReference type="Proteomes" id="UP000531950">
    <property type="component" value="Unassembled WGS sequence"/>
</dbReference>
<proteinExistence type="predicted"/>
<name>A0A7Y8EIQ9_9PSED</name>
<evidence type="ECO:0008006" key="3">
    <source>
        <dbReference type="Google" id="ProtNLM"/>
    </source>
</evidence>
<evidence type="ECO:0000313" key="1">
    <source>
        <dbReference type="EMBL" id="NWE15414.1"/>
    </source>
</evidence>
<accession>A0A7Y8EIQ9</accession>
<sequence length="247" mass="28273">MYKPRDRAVPPNRLEKISLEDHVALRQSGERDHKFWDVKIGPDAVRLKKFRKEIKTHYWYIQGRRCCYCSKELDSHQGSYDAEHILPKVDFPQFMFEFVNLAIGCKTCNGRKSNKAVCSGTNDLVEVPLNTDYYSIVHPHFDEWTAHLCFDEFGRIFPRNGDAKGTATISICGIYFLNAARLADHFQPAYRNQTQKALEVLCGEDSLIKKQKKLKLLRALVEGYGLESAIPVLELLEAECGEANAML</sequence>
<comment type="caution">
    <text evidence="1">The sequence shown here is derived from an EMBL/GenBank/DDBJ whole genome shotgun (WGS) entry which is preliminary data.</text>
</comment>
<dbReference type="AlphaFoldDB" id="A0A7Y8EIQ9"/>
<dbReference type="Gene3D" id="1.10.30.50">
    <property type="match status" value="1"/>
</dbReference>
<protein>
    <recommendedName>
        <fullName evidence="3">HNH endonuclease</fullName>
    </recommendedName>
</protein>
<gene>
    <name evidence="1" type="ORF">HX822_20985</name>
</gene>